<dbReference type="Pfam" id="PF19582">
    <property type="entry name" value="AdeT1_2"/>
    <property type="match status" value="1"/>
</dbReference>
<comment type="caution">
    <text evidence="1">The sequence shown here is derived from an EMBL/GenBank/DDBJ whole genome shotgun (WGS) entry which is preliminary data.</text>
</comment>
<dbReference type="InterPro" id="IPR045758">
    <property type="entry name" value="AdeT1/2"/>
</dbReference>
<evidence type="ECO:0000313" key="1">
    <source>
        <dbReference type="EMBL" id="NYT46424.1"/>
    </source>
</evidence>
<name>A0A7Z0MMI0_9GAMM</name>
<dbReference type="Proteomes" id="UP000537890">
    <property type="component" value="Unassembled WGS sequence"/>
</dbReference>
<organism evidence="1 2">
    <name type="scientific">Candidatus Methanofishera endochildressiae</name>
    <dbReference type="NCBI Taxonomy" id="2738884"/>
    <lineage>
        <taxon>Bacteria</taxon>
        <taxon>Pseudomonadati</taxon>
        <taxon>Pseudomonadota</taxon>
        <taxon>Gammaproteobacteria</taxon>
        <taxon>Candidatus Methanofishera</taxon>
    </lineage>
</organism>
<gene>
    <name evidence="1" type="ORF">H0A75_00585</name>
</gene>
<dbReference type="EMBL" id="JACCHS010000003">
    <property type="protein sequence ID" value="NYT46424.1"/>
    <property type="molecule type" value="Genomic_DNA"/>
</dbReference>
<proteinExistence type="predicted"/>
<evidence type="ECO:0008006" key="3">
    <source>
        <dbReference type="Google" id="ProtNLM"/>
    </source>
</evidence>
<accession>A0A7Z0MMI0</accession>
<reference evidence="1 2" key="1">
    <citation type="submission" date="2020-05" db="EMBL/GenBank/DDBJ databases">
        <title>Horizontal transmission and recombination maintain forever young bacterial symbiont genomes.</title>
        <authorList>
            <person name="Russell S.L."/>
            <person name="Pepper-Tunick E."/>
            <person name="Svedberg J."/>
            <person name="Byrne A."/>
            <person name="Ruelas Castillo J."/>
            <person name="Vollmers C."/>
            <person name="Beinart R.A."/>
            <person name="Corbett-Detig R."/>
        </authorList>
    </citation>
    <scope>NUCLEOTIDE SEQUENCE [LARGE SCALE GENOMIC DNA]</scope>
    <source>
        <strain evidence="1">4727-3</strain>
    </source>
</reference>
<dbReference type="Gene3D" id="3.40.190.170">
    <property type="entry name" value="Bacterial extracellular solute-binding protein, family 7"/>
    <property type="match status" value="1"/>
</dbReference>
<sequence length="296" mass="32996">MKDYKITALGWGVDLRLRPYISEVKAATDFKAGLCDAVSFTGIQSRQFNSFTGTLDAMGALPSYAHLKTVISTISAQQAAPLMTAEPYEVAGIIPIGAAYLFVNDRMLLSKYVETEGKHSNIRIAVMDNDPAQQELVSLLGTPSMSASIAEMYSKFNTGLVDVSYGPAVVYQAMELRKGLQENGGVIHFPVAQLSLQIIIHTTEFPTGFGQKSREYALSQFDKAVLQAQNYEHSIPSQWWLSVSEANQRRYHDIYRKTRISLRDKGVYDGRMLKIMRLVRCKKNPHLSECIAADKE</sequence>
<dbReference type="InterPro" id="IPR038404">
    <property type="entry name" value="TRAP_DctP_sf"/>
</dbReference>
<evidence type="ECO:0000313" key="2">
    <source>
        <dbReference type="Proteomes" id="UP000537890"/>
    </source>
</evidence>
<protein>
    <recommendedName>
        <fullName evidence="3">RND transporter</fullName>
    </recommendedName>
</protein>
<dbReference type="AlphaFoldDB" id="A0A7Z0MMI0"/>